<comment type="caution">
    <text evidence="6">The sequence shown here is derived from an EMBL/GenBank/DDBJ whole genome shotgun (WGS) entry which is preliminary data.</text>
</comment>
<dbReference type="Pfam" id="PF12710">
    <property type="entry name" value="HAD"/>
    <property type="match status" value="1"/>
</dbReference>
<keyword evidence="5" id="KW-0472">Membrane</keyword>
<dbReference type="GO" id="GO:0046872">
    <property type="term" value="F:metal ion binding"/>
    <property type="evidence" value="ECO:0007669"/>
    <property type="project" value="UniProtKB-KW"/>
</dbReference>
<evidence type="ECO:0000256" key="3">
    <source>
        <dbReference type="ARBA" id="ARBA00022801"/>
    </source>
</evidence>
<dbReference type="Gene3D" id="3.40.50.1000">
    <property type="entry name" value="HAD superfamily/HAD-like"/>
    <property type="match status" value="1"/>
</dbReference>
<dbReference type="GO" id="GO:0016787">
    <property type="term" value="F:hydrolase activity"/>
    <property type="evidence" value="ECO:0007669"/>
    <property type="project" value="UniProtKB-KW"/>
</dbReference>
<keyword evidence="3 6" id="KW-0378">Hydrolase</keyword>
<evidence type="ECO:0000256" key="1">
    <source>
        <dbReference type="ARBA" id="ARBA00009184"/>
    </source>
</evidence>
<name>A0A923E451_9ACTO</name>
<gene>
    <name evidence="6" type="ORF">HD592_002291</name>
</gene>
<dbReference type="RefSeq" id="WP_246430026.1">
    <property type="nucleotide sequence ID" value="NZ_JACHMK010000001.1"/>
</dbReference>
<accession>A0A923E451</accession>
<comment type="similarity">
    <text evidence="1">Belongs to the HAD-like hydrolase superfamily. SerB family.</text>
</comment>
<keyword evidence="2" id="KW-0479">Metal-binding</keyword>
<evidence type="ECO:0000313" key="7">
    <source>
        <dbReference type="Proteomes" id="UP000617426"/>
    </source>
</evidence>
<reference evidence="6" key="1">
    <citation type="submission" date="2020-08" db="EMBL/GenBank/DDBJ databases">
        <title>Sequencing the genomes of 1000 actinobacteria strains.</title>
        <authorList>
            <person name="Klenk H.-P."/>
        </authorList>
    </citation>
    <scope>NUCLEOTIDE SEQUENCE</scope>
    <source>
        <strain evidence="6">DSM 10695</strain>
    </source>
</reference>
<keyword evidence="7" id="KW-1185">Reference proteome</keyword>
<dbReference type="NCBIfam" id="TIGR01488">
    <property type="entry name" value="HAD-SF-IB"/>
    <property type="match status" value="1"/>
</dbReference>
<evidence type="ECO:0000313" key="6">
    <source>
        <dbReference type="EMBL" id="MBB6335726.1"/>
    </source>
</evidence>
<dbReference type="PANTHER" id="PTHR43344:SF13">
    <property type="entry name" value="PHOSPHATASE RV3661-RELATED"/>
    <property type="match status" value="1"/>
</dbReference>
<protein>
    <submittedName>
        <fullName evidence="6">HAD superfamily hydrolase (TIGR01490 family)</fullName>
    </submittedName>
</protein>
<keyword evidence="5" id="KW-1133">Transmembrane helix</keyword>
<dbReference type="InterPro" id="IPR036412">
    <property type="entry name" value="HAD-like_sf"/>
</dbReference>
<dbReference type="InterPro" id="IPR050582">
    <property type="entry name" value="HAD-like_SerB"/>
</dbReference>
<evidence type="ECO:0000256" key="2">
    <source>
        <dbReference type="ARBA" id="ARBA00022723"/>
    </source>
</evidence>
<keyword evidence="5" id="KW-0812">Transmembrane</keyword>
<dbReference type="NCBIfam" id="TIGR01490">
    <property type="entry name" value="HAD-SF-IB-hyp1"/>
    <property type="match status" value="1"/>
</dbReference>
<dbReference type="InterPro" id="IPR023214">
    <property type="entry name" value="HAD_sf"/>
</dbReference>
<evidence type="ECO:0000256" key="5">
    <source>
        <dbReference type="SAM" id="Phobius"/>
    </source>
</evidence>
<keyword evidence="4" id="KW-0460">Magnesium</keyword>
<feature type="transmembrane region" description="Helical" evidence="5">
    <location>
        <begin position="244"/>
        <end position="263"/>
    </location>
</feature>
<proteinExistence type="inferred from homology"/>
<sequence length="266" mass="28441">MMSRSEQPTGAAFFDLDKTILATSSTIALHRPFIDADLVTRRAAILSVLVHLPYLIKGADEERMNAMAESIGNLAKGINAPILESVVEDSLDTVIDPVCYLGALAEIERHRAAGRPIVVASASVIEMVRPIARRLGADEVLASIGQTDEHGDYTGRILHYNQAEGKASACAALAAERGWDLSASWAYSDSVSDIPLLSSVGHPVAVNPDRGLKRAALDNEWEIMRFSDTARVSRSLPVPSPRTLGIAAFSVGLIAAGVAFAVTRKR</sequence>
<evidence type="ECO:0000256" key="4">
    <source>
        <dbReference type="ARBA" id="ARBA00022842"/>
    </source>
</evidence>
<dbReference type="AlphaFoldDB" id="A0A923E451"/>
<dbReference type="Proteomes" id="UP000617426">
    <property type="component" value="Unassembled WGS sequence"/>
</dbReference>
<dbReference type="GeneID" id="85978508"/>
<dbReference type="PANTHER" id="PTHR43344">
    <property type="entry name" value="PHOSPHOSERINE PHOSPHATASE"/>
    <property type="match status" value="1"/>
</dbReference>
<organism evidence="6 7">
    <name type="scientific">Schaalia hyovaginalis</name>
    <dbReference type="NCBI Taxonomy" id="29316"/>
    <lineage>
        <taxon>Bacteria</taxon>
        <taxon>Bacillati</taxon>
        <taxon>Actinomycetota</taxon>
        <taxon>Actinomycetes</taxon>
        <taxon>Actinomycetales</taxon>
        <taxon>Actinomycetaceae</taxon>
        <taxon>Schaalia</taxon>
    </lineage>
</organism>
<dbReference type="InterPro" id="IPR006385">
    <property type="entry name" value="HAD_hydro_SerB1"/>
</dbReference>
<dbReference type="EMBL" id="JACHMK010000001">
    <property type="protein sequence ID" value="MBB6335726.1"/>
    <property type="molecule type" value="Genomic_DNA"/>
</dbReference>
<dbReference type="Gene3D" id="1.20.1440.100">
    <property type="entry name" value="SG protein - dephosphorylation function"/>
    <property type="match status" value="1"/>
</dbReference>
<dbReference type="SUPFAM" id="SSF56784">
    <property type="entry name" value="HAD-like"/>
    <property type="match status" value="1"/>
</dbReference>